<dbReference type="EMBL" id="JAYWIO010000014">
    <property type="protein sequence ID" value="KAK7239681.1"/>
    <property type="molecule type" value="Genomic_DNA"/>
</dbReference>
<keyword evidence="2" id="KW-1185">Reference proteome</keyword>
<sequence length="158" mass="17837">MDMSGNFTNSEVWGQTHALGFQKIGFPTIHRNVPFFLGWENLPNADFLSKGAINRSLSKGLVEGPSLGIKTSKADTHLYAWLPSSTEHFLPWRGIPDRLVNETYVSRHSSIYIYLFHLARLSHDFPDQPGSALESLSAFWEQSMQNRAMNLRKISSGL</sequence>
<organism evidence="1 2">
    <name type="scientific">Crotalaria pallida</name>
    <name type="common">Smooth rattlebox</name>
    <name type="synonym">Crotalaria striata</name>
    <dbReference type="NCBI Taxonomy" id="3830"/>
    <lineage>
        <taxon>Eukaryota</taxon>
        <taxon>Viridiplantae</taxon>
        <taxon>Streptophyta</taxon>
        <taxon>Embryophyta</taxon>
        <taxon>Tracheophyta</taxon>
        <taxon>Spermatophyta</taxon>
        <taxon>Magnoliopsida</taxon>
        <taxon>eudicotyledons</taxon>
        <taxon>Gunneridae</taxon>
        <taxon>Pentapetalae</taxon>
        <taxon>rosids</taxon>
        <taxon>fabids</taxon>
        <taxon>Fabales</taxon>
        <taxon>Fabaceae</taxon>
        <taxon>Papilionoideae</taxon>
        <taxon>50 kb inversion clade</taxon>
        <taxon>genistoids sensu lato</taxon>
        <taxon>core genistoids</taxon>
        <taxon>Crotalarieae</taxon>
        <taxon>Crotalaria</taxon>
    </lineage>
</organism>
<gene>
    <name evidence="1" type="ORF">RIF29_43332</name>
</gene>
<evidence type="ECO:0000313" key="2">
    <source>
        <dbReference type="Proteomes" id="UP001372338"/>
    </source>
</evidence>
<accession>A0AAN9DWZ6</accession>
<proteinExistence type="predicted"/>
<protein>
    <submittedName>
        <fullName evidence="1">Uncharacterized protein</fullName>
    </submittedName>
</protein>
<dbReference type="Proteomes" id="UP001372338">
    <property type="component" value="Unassembled WGS sequence"/>
</dbReference>
<name>A0AAN9DWZ6_CROPI</name>
<dbReference type="AlphaFoldDB" id="A0AAN9DWZ6"/>
<evidence type="ECO:0000313" key="1">
    <source>
        <dbReference type="EMBL" id="KAK7239681.1"/>
    </source>
</evidence>
<comment type="caution">
    <text evidence="1">The sequence shown here is derived from an EMBL/GenBank/DDBJ whole genome shotgun (WGS) entry which is preliminary data.</text>
</comment>
<reference evidence="1 2" key="1">
    <citation type="submission" date="2024-01" db="EMBL/GenBank/DDBJ databases">
        <title>The genomes of 5 underutilized Papilionoideae crops provide insights into root nodulation and disease resistanc.</title>
        <authorList>
            <person name="Yuan L."/>
        </authorList>
    </citation>
    <scope>NUCLEOTIDE SEQUENCE [LARGE SCALE GENOMIC DNA]</scope>
    <source>
        <strain evidence="1">ZHUSHIDOU_FW_LH</strain>
        <tissue evidence="1">Leaf</tissue>
    </source>
</reference>